<proteinExistence type="predicted"/>
<dbReference type="AlphaFoldDB" id="A0A1H2B1Y7"/>
<reference evidence="1 2" key="1">
    <citation type="submission" date="2016-10" db="EMBL/GenBank/DDBJ databases">
        <authorList>
            <person name="de Groot N.N."/>
        </authorList>
    </citation>
    <scope>NUCLEOTIDE SEQUENCE [LARGE SCALE GENOMIC DNA]</scope>
    <source>
        <strain evidence="1 2">LMG 26867</strain>
    </source>
</reference>
<evidence type="ECO:0000313" key="2">
    <source>
        <dbReference type="Proteomes" id="UP000198481"/>
    </source>
</evidence>
<accession>A0A1H2B1Y7</accession>
<dbReference type="RefSeq" id="WP_092279991.1">
    <property type="nucleotide sequence ID" value="NZ_LT629762.1"/>
</dbReference>
<evidence type="ECO:0000313" key="1">
    <source>
        <dbReference type="EMBL" id="SDT52057.1"/>
    </source>
</evidence>
<name>A0A1H2B1Y7_9PSED</name>
<dbReference type="EMBL" id="LT629762">
    <property type="protein sequence ID" value="SDT52057.1"/>
    <property type="molecule type" value="Genomic_DNA"/>
</dbReference>
<dbReference type="Proteomes" id="UP000198481">
    <property type="component" value="Chromosome I"/>
</dbReference>
<gene>
    <name evidence="1" type="ORF">SAMN05216222_4856</name>
</gene>
<protein>
    <submittedName>
        <fullName evidence="1">Uncharacterized protein</fullName>
    </submittedName>
</protein>
<sequence length="71" mass="7959">MSVQQAVAGIEYEIAKISRSHTPVADRTFVMGMIELAEVADLINRATANRYRDALDVKFCERNDFLKRAAA</sequence>
<dbReference type="STRING" id="1148509.SAMN05216222_4856"/>
<organism evidence="1 2">
    <name type="scientific">Pseudomonas prosekii</name>
    <dbReference type="NCBI Taxonomy" id="1148509"/>
    <lineage>
        <taxon>Bacteria</taxon>
        <taxon>Pseudomonadati</taxon>
        <taxon>Pseudomonadota</taxon>
        <taxon>Gammaproteobacteria</taxon>
        <taxon>Pseudomonadales</taxon>
        <taxon>Pseudomonadaceae</taxon>
        <taxon>Pseudomonas</taxon>
    </lineage>
</organism>